<reference evidence="2 3" key="1">
    <citation type="journal article" date="2012" name="J. Bacteriol.">
        <title>Genome Sequence of Nitratireductor indicus Type Strain C115.</title>
        <authorList>
            <person name="Lai Q."/>
            <person name="Li G."/>
            <person name="Yu Z."/>
            <person name="Shao Z."/>
        </authorList>
    </citation>
    <scope>NUCLEOTIDE SEQUENCE [LARGE SCALE GENOMIC DNA]</scope>
    <source>
        <strain evidence="2 3">C115</strain>
    </source>
</reference>
<dbReference type="PATRIC" id="fig|1231190.3.peg.3162"/>
<protein>
    <submittedName>
        <fullName evidence="2">Chemotaxis protein</fullName>
    </submittedName>
</protein>
<sequence length="430" mass="45949">MKAWLPFAAMATAGVLLGSPGKTTELEPYQMVRSLQVLQDRIANGDHAALPLQQKLLGVIDQGLAGSGPEDFDDPKNLRALLVYGLSGGNPRTLDTLLPTLPLEGFQAELGRAIADYASGDFARARATMSKADPMALDPELGAPLALVAATVLSADEPAKAVQLLDDARLLSPGTLIEEAALRRTVGIAAALQDAPRFIRASEQYVRRFLHSPYASQFANSFVAGIVALAGTIDLSAVEEVTAEMTNEQSRVIYLRLARSAAIEGHDPLLDFASRKAKEFADLGNDGTDPRAILYANMASVTSDNVEDVLDALNDIDRSRLSVRDRELLDAAKAVARAVLTRPAAAEETAAVPDNGLSTSAEEPATAEPLQENPDQFPVQPVAEMPPAPMEPLRRAALPAPETGEQDTYVQETRDKLKAIDALLEKENTQ</sequence>
<gene>
    <name evidence="2" type="ORF">NA8A_15256</name>
</gene>
<dbReference type="EMBL" id="AMSI01000010">
    <property type="protein sequence ID" value="EKF41578.1"/>
    <property type="molecule type" value="Genomic_DNA"/>
</dbReference>
<keyword evidence="3" id="KW-1185">Reference proteome</keyword>
<dbReference type="STRING" id="721133.SAMN05216176_110114"/>
<evidence type="ECO:0000313" key="3">
    <source>
        <dbReference type="Proteomes" id="UP000007374"/>
    </source>
</evidence>
<dbReference type="RefSeq" id="WP_009451232.1">
    <property type="nucleotide sequence ID" value="NZ_AMSI01000010.1"/>
</dbReference>
<proteinExistence type="predicted"/>
<feature type="region of interest" description="Disordered" evidence="1">
    <location>
        <begin position="343"/>
        <end position="414"/>
    </location>
</feature>
<comment type="caution">
    <text evidence="2">The sequence shown here is derived from an EMBL/GenBank/DDBJ whole genome shotgun (WGS) entry which is preliminary data.</text>
</comment>
<dbReference type="OrthoDB" id="9812933at2"/>
<organism evidence="2 3">
    <name type="scientific">Nitratireductor indicus C115</name>
    <dbReference type="NCBI Taxonomy" id="1231190"/>
    <lineage>
        <taxon>Bacteria</taxon>
        <taxon>Pseudomonadati</taxon>
        <taxon>Pseudomonadota</taxon>
        <taxon>Alphaproteobacteria</taxon>
        <taxon>Hyphomicrobiales</taxon>
        <taxon>Phyllobacteriaceae</taxon>
        <taxon>Nitratireductor</taxon>
    </lineage>
</organism>
<accession>K2N2D2</accession>
<dbReference type="AlphaFoldDB" id="K2N2D2"/>
<name>K2N2D2_9HYPH</name>
<evidence type="ECO:0000313" key="2">
    <source>
        <dbReference type="EMBL" id="EKF41578.1"/>
    </source>
</evidence>
<dbReference type="eggNOG" id="ENOG502ZART">
    <property type="taxonomic scope" value="Bacteria"/>
</dbReference>
<evidence type="ECO:0000256" key="1">
    <source>
        <dbReference type="SAM" id="MobiDB-lite"/>
    </source>
</evidence>
<dbReference type="Proteomes" id="UP000007374">
    <property type="component" value="Unassembled WGS sequence"/>
</dbReference>